<organism evidence="2 3">
    <name type="scientific">Flavobacterium palustre</name>
    <dbReference type="NCBI Taxonomy" id="1476463"/>
    <lineage>
        <taxon>Bacteria</taxon>
        <taxon>Pseudomonadati</taxon>
        <taxon>Bacteroidota</taxon>
        <taxon>Flavobacteriia</taxon>
        <taxon>Flavobacteriales</taxon>
        <taxon>Flavobacteriaceae</taxon>
        <taxon>Flavobacterium</taxon>
    </lineage>
</organism>
<dbReference type="EMBL" id="BMGA01000010">
    <property type="protein sequence ID" value="GGA87455.1"/>
    <property type="molecule type" value="Genomic_DNA"/>
</dbReference>
<proteinExistence type="predicted"/>
<protein>
    <submittedName>
        <fullName evidence="2">Uncharacterized protein</fullName>
    </submittedName>
</protein>
<dbReference type="RefSeq" id="WP_188495513.1">
    <property type="nucleotide sequence ID" value="NZ_BMGA01000010.1"/>
</dbReference>
<sequence>MNIVERAKAPTPKFFKTLRSIGLVLLAISGTIVAAPVALPAVVVSVAGYTALAGGIISAISQITVDDTVENEEAILKQLQKDNENLARDGIE</sequence>
<keyword evidence="1" id="KW-1133">Transmembrane helix</keyword>
<keyword evidence="1" id="KW-0812">Transmembrane</keyword>
<dbReference type="Proteomes" id="UP000658793">
    <property type="component" value="Unassembled WGS sequence"/>
</dbReference>
<evidence type="ECO:0000256" key="1">
    <source>
        <dbReference type="SAM" id="Phobius"/>
    </source>
</evidence>
<name>A0ABQ1HTA5_9FLAO</name>
<reference evidence="3" key="1">
    <citation type="journal article" date="2019" name="Int. J. Syst. Evol. Microbiol.">
        <title>The Global Catalogue of Microorganisms (GCM) 10K type strain sequencing project: providing services to taxonomists for standard genome sequencing and annotation.</title>
        <authorList>
            <consortium name="The Broad Institute Genomics Platform"/>
            <consortium name="The Broad Institute Genome Sequencing Center for Infectious Disease"/>
            <person name="Wu L."/>
            <person name="Ma J."/>
        </authorList>
    </citation>
    <scope>NUCLEOTIDE SEQUENCE [LARGE SCALE GENOMIC DNA]</scope>
    <source>
        <strain evidence="3">CGMCC 1.12811</strain>
    </source>
</reference>
<keyword evidence="1" id="KW-0472">Membrane</keyword>
<evidence type="ECO:0000313" key="2">
    <source>
        <dbReference type="EMBL" id="GGA87455.1"/>
    </source>
</evidence>
<feature type="transmembrane region" description="Helical" evidence="1">
    <location>
        <begin position="21"/>
        <end position="43"/>
    </location>
</feature>
<keyword evidence="3" id="KW-1185">Reference proteome</keyword>
<gene>
    <name evidence="2" type="ORF">GCM10008015_30140</name>
</gene>
<accession>A0ABQ1HTA5</accession>
<comment type="caution">
    <text evidence="2">The sequence shown here is derived from an EMBL/GenBank/DDBJ whole genome shotgun (WGS) entry which is preliminary data.</text>
</comment>
<evidence type="ECO:0000313" key="3">
    <source>
        <dbReference type="Proteomes" id="UP000658793"/>
    </source>
</evidence>